<keyword evidence="2" id="KW-1185">Reference proteome</keyword>
<evidence type="ECO:0000313" key="2">
    <source>
        <dbReference type="Proteomes" id="UP001054837"/>
    </source>
</evidence>
<reference evidence="1 2" key="1">
    <citation type="submission" date="2021-06" db="EMBL/GenBank/DDBJ databases">
        <title>Caerostris darwini draft genome.</title>
        <authorList>
            <person name="Kono N."/>
            <person name="Arakawa K."/>
        </authorList>
    </citation>
    <scope>NUCLEOTIDE SEQUENCE [LARGE SCALE GENOMIC DNA]</scope>
</reference>
<protein>
    <submittedName>
        <fullName evidence="1">Uncharacterized protein</fullName>
    </submittedName>
</protein>
<accession>A0AAV4RL88</accession>
<organism evidence="1 2">
    <name type="scientific">Caerostris darwini</name>
    <dbReference type="NCBI Taxonomy" id="1538125"/>
    <lineage>
        <taxon>Eukaryota</taxon>
        <taxon>Metazoa</taxon>
        <taxon>Ecdysozoa</taxon>
        <taxon>Arthropoda</taxon>
        <taxon>Chelicerata</taxon>
        <taxon>Arachnida</taxon>
        <taxon>Araneae</taxon>
        <taxon>Araneomorphae</taxon>
        <taxon>Entelegynae</taxon>
        <taxon>Araneoidea</taxon>
        <taxon>Araneidae</taxon>
        <taxon>Caerostris</taxon>
    </lineage>
</organism>
<comment type="caution">
    <text evidence="1">The sequence shown here is derived from an EMBL/GenBank/DDBJ whole genome shotgun (WGS) entry which is preliminary data.</text>
</comment>
<gene>
    <name evidence="1" type="ORF">CDAR_471501</name>
</gene>
<evidence type="ECO:0000313" key="1">
    <source>
        <dbReference type="EMBL" id="GIY21631.1"/>
    </source>
</evidence>
<dbReference type="EMBL" id="BPLQ01006330">
    <property type="protein sequence ID" value="GIY21631.1"/>
    <property type="molecule type" value="Genomic_DNA"/>
</dbReference>
<dbReference type="AlphaFoldDB" id="A0AAV4RL88"/>
<proteinExistence type="predicted"/>
<dbReference type="Proteomes" id="UP001054837">
    <property type="component" value="Unassembled WGS sequence"/>
</dbReference>
<name>A0AAV4RL88_9ARAC</name>
<sequence length="143" mass="16403">MLESEMCCSQIHLMKIICYSRDTKPSVTRPNFILKNAPGEHCFCETFPALFMGANAEAVLGRGHQRKGDTFSPWENRKNFGHAFTSPFCSRQSLYIFFLSRSFYAKIYLWCNSEFNINTAADGILTTIVSPDQLAMPYKLWHV</sequence>